<reference evidence="2 3" key="1">
    <citation type="submission" date="2013-12" db="EMBL/GenBank/DDBJ databases">
        <title>Draft genome of the parsitic nematode Ancylostoma duodenale.</title>
        <authorList>
            <person name="Mitreva M."/>
        </authorList>
    </citation>
    <scope>NUCLEOTIDE SEQUENCE [LARGE SCALE GENOMIC DNA]</scope>
    <source>
        <strain evidence="2 3">Zhejiang</strain>
    </source>
</reference>
<protein>
    <submittedName>
        <fullName evidence="2">Uncharacterized protein</fullName>
    </submittedName>
</protein>
<evidence type="ECO:0000313" key="2">
    <source>
        <dbReference type="EMBL" id="KIH64015.1"/>
    </source>
</evidence>
<name>A0A0C2GRV2_9BILA</name>
<feature type="region of interest" description="Disordered" evidence="1">
    <location>
        <begin position="72"/>
        <end position="117"/>
    </location>
</feature>
<dbReference type="Proteomes" id="UP000054047">
    <property type="component" value="Unassembled WGS sequence"/>
</dbReference>
<dbReference type="AlphaFoldDB" id="A0A0C2GRV2"/>
<evidence type="ECO:0000313" key="3">
    <source>
        <dbReference type="Proteomes" id="UP000054047"/>
    </source>
</evidence>
<evidence type="ECO:0000256" key="1">
    <source>
        <dbReference type="SAM" id="MobiDB-lite"/>
    </source>
</evidence>
<dbReference type="EMBL" id="KN728295">
    <property type="protein sequence ID" value="KIH64015.1"/>
    <property type="molecule type" value="Genomic_DNA"/>
</dbReference>
<gene>
    <name evidence="2" type="ORF">ANCDUO_05678</name>
</gene>
<feature type="compositionally biased region" description="Low complexity" evidence="1">
    <location>
        <begin position="80"/>
        <end position="91"/>
    </location>
</feature>
<accession>A0A0C2GRV2</accession>
<proteinExistence type="predicted"/>
<organism evidence="2 3">
    <name type="scientific">Ancylostoma duodenale</name>
    <dbReference type="NCBI Taxonomy" id="51022"/>
    <lineage>
        <taxon>Eukaryota</taxon>
        <taxon>Metazoa</taxon>
        <taxon>Ecdysozoa</taxon>
        <taxon>Nematoda</taxon>
        <taxon>Chromadorea</taxon>
        <taxon>Rhabditida</taxon>
        <taxon>Rhabditina</taxon>
        <taxon>Rhabditomorpha</taxon>
        <taxon>Strongyloidea</taxon>
        <taxon>Ancylostomatidae</taxon>
        <taxon>Ancylostomatinae</taxon>
        <taxon>Ancylostoma</taxon>
    </lineage>
</organism>
<sequence>MLAYRQYKLQRGEHIDRINRLLIGVESENFIFTTADVSHENAAAATDVDSESADWQLDALLEELSALETQLNSSSGGDQLLLGIPSLPSGSTAHPERKPPPAPQQQAVQRVADSKEDVRVTCARY</sequence>
<keyword evidence="3" id="KW-1185">Reference proteome</keyword>